<evidence type="ECO:0000256" key="6">
    <source>
        <dbReference type="ARBA" id="ARBA00023004"/>
    </source>
</evidence>
<dbReference type="InterPro" id="IPR024708">
    <property type="entry name" value="Catalase_AS"/>
</dbReference>
<keyword evidence="4 13" id="KW-0479">Metal-binding</keyword>
<dbReference type="PANTHER" id="PTHR11465:SF26">
    <property type="entry name" value="CATALASE 2"/>
    <property type="match status" value="1"/>
</dbReference>
<dbReference type="GO" id="GO:0042542">
    <property type="term" value="P:response to hydrogen peroxide"/>
    <property type="evidence" value="ECO:0007669"/>
    <property type="project" value="TreeGrafter"/>
</dbReference>
<dbReference type="SMART" id="SM00066">
    <property type="entry name" value="GAL4"/>
    <property type="match status" value="1"/>
</dbReference>
<evidence type="ECO:0000256" key="9">
    <source>
        <dbReference type="ARBA" id="ARBA00023163"/>
    </source>
</evidence>
<dbReference type="SUPFAM" id="SSF56634">
    <property type="entry name" value="Heme-dependent catalase-like"/>
    <property type="match status" value="1"/>
</dbReference>
<name>A0AAD4CY15_ASPNN</name>
<dbReference type="InterPro" id="IPR007219">
    <property type="entry name" value="XnlR_reg_dom"/>
</dbReference>
<evidence type="ECO:0000256" key="7">
    <source>
        <dbReference type="ARBA" id="ARBA00023015"/>
    </source>
</evidence>
<dbReference type="PANTHER" id="PTHR11465">
    <property type="entry name" value="CATALASE"/>
    <property type="match status" value="1"/>
</dbReference>
<dbReference type="SMART" id="SM00906">
    <property type="entry name" value="Fungal_trans"/>
    <property type="match status" value="1"/>
</dbReference>
<keyword evidence="11 13" id="KW-0376">Hydrogen peroxide</keyword>
<dbReference type="Pfam" id="PF04082">
    <property type="entry name" value="Fungal_trans"/>
    <property type="match status" value="1"/>
</dbReference>
<dbReference type="PRINTS" id="PR00067">
    <property type="entry name" value="CATALASE"/>
</dbReference>
<evidence type="ECO:0000256" key="1">
    <source>
        <dbReference type="ARBA" id="ARBA00005329"/>
    </source>
</evidence>
<dbReference type="InterPro" id="IPR036864">
    <property type="entry name" value="Zn2-C6_fun-type_DNA-bd_sf"/>
</dbReference>
<evidence type="ECO:0000256" key="10">
    <source>
        <dbReference type="ARBA" id="ARBA00023242"/>
    </source>
</evidence>
<keyword evidence="18" id="KW-1185">Reference proteome</keyword>
<comment type="similarity">
    <text evidence="1 13">Belongs to the catalase family.</text>
</comment>
<evidence type="ECO:0000256" key="2">
    <source>
        <dbReference type="ARBA" id="ARBA00022559"/>
    </source>
</evidence>
<keyword evidence="10" id="KW-0539">Nucleus</keyword>
<evidence type="ECO:0000256" key="14">
    <source>
        <dbReference type="RuleBase" id="RU004142"/>
    </source>
</evidence>
<keyword evidence="2 13" id="KW-0575">Peroxidase</keyword>
<dbReference type="GO" id="GO:0020037">
    <property type="term" value="F:heme binding"/>
    <property type="evidence" value="ECO:0007669"/>
    <property type="project" value="InterPro"/>
</dbReference>
<dbReference type="GO" id="GO:0000981">
    <property type="term" value="F:DNA-binding transcription factor activity, RNA polymerase II-specific"/>
    <property type="evidence" value="ECO:0007669"/>
    <property type="project" value="InterPro"/>
</dbReference>
<organism evidence="17 18">
    <name type="scientific">Aspergillus nanangensis</name>
    <dbReference type="NCBI Taxonomy" id="2582783"/>
    <lineage>
        <taxon>Eukaryota</taxon>
        <taxon>Fungi</taxon>
        <taxon>Dikarya</taxon>
        <taxon>Ascomycota</taxon>
        <taxon>Pezizomycotina</taxon>
        <taxon>Eurotiomycetes</taxon>
        <taxon>Eurotiomycetidae</taxon>
        <taxon>Eurotiales</taxon>
        <taxon>Aspergillaceae</taxon>
        <taxon>Aspergillus</taxon>
        <taxon>Aspergillus subgen. Circumdati</taxon>
    </lineage>
</organism>
<keyword evidence="6 13" id="KW-0408">Iron</keyword>
<dbReference type="GO" id="GO:0008270">
    <property type="term" value="F:zinc ion binding"/>
    <property type="evidence" value="ECO:0007669"/>
    <property type="project" value="InterPro"/>
</dbReference>
<evidence type="ECO:0000256" key="8">
    <source>
        <dbReference type="ARBA" id="ARBA00023125"/>
    </source>
</evidence>
<keyword evidence="8" id="KW-0238">DNA-binding</keyword>
<dbReference type="InterPro" id="IPR010582">
    <property type="entry name" value="Catalase_immune_responsive"/>
</dbReference>
<dbReference type="InterPro" id="IPR011614">
    <property type="entry name" value="Catalase_core"/>
</dbReference>
<dbReference type="FunFam" id="2.40.180.10:FF:000001">
    <property type="entry name" value="Catalase"/>
    <property type="match status" value="1"/>
</dbReference>
<reference evidence="17" key="1">
    <citation type="journal article" date="2019" name="Beilstein J. Org. Chem.">
        <title>Nanangenines: drimane sesquiterpenoids as the dominant metabolite cohort of a novel Australian fungus, Aspergillus nanangensis.</title>
        <authorList>
            <person name="Lacey H.J."/>
            <person name="Gilchrist C.L.M."/>
            <person name="Crombie A."/>
            <person name="Kalaitzis J.A."/>
            <person name="Vuong D."/>
            <person name="Rutledge P.J."/>
            <person name="Turner P."/>
            <person name="Pitt J.I."/>
            <person name="Lacey E."/>
            <person name="Chooi Y.H."/>
            <person name="Piggott A.M."/>
        </authorList>
    </citation>
    <scope>NUCLEOTIDE SEQUENCE</scope>
    <source>
        <strain evidence="17">MST-FP2251</strain>
    </source>
</reference>
<dbReference type="SMART" id="SM01060">
    <property type="entry name" value="Catalase"/>
    <property type="match status" value="1"/>
</dbReference>
<evidence type="ECO:0000256" key="11">
    <source>
        <dbReference type="ARBA" id="ARBA00023324"/>
    </source>
</evidence>
<dbReference type="GO" id="GO:0042744">
    <property type="term" value="P:hydrogen peroxide catabolic process"/>
    <property type="evidence" value="ECO:0007669"/>
    <property type="project" value="UniProtKB-KW"/>
</dbReference>
<dbReference type="InterPro" id="IPR020835">
    <property type="entry name" value="Catalase_sf"/>
</dbReference>
<gene>
    <name evidence="17" type="ORF">FE257_004450</name>
</gene>
<sequence>MPPYYTLAEGRPLPDDRSAVQVRNGSGGGLVLLQDTQLVEGLAHFARERIPERVVHAKAAGAFGTFEVTHDCTDITSASFLSKVGKKTDLVARISAVTNETGYADTVRDVHGWAMKFYTDEGNQDFVFNNTPVFFIRDPQKFPSLNHSHKRHPATNLTDQTMFWDFHTGSQESIHQLMVLFSDRGTPASLRHMNAYSGHTYKFTKDDGSFKYVKFHIKTTIGVKSLTREQAQYLAGENPDFLMQDMYEAIDRGDYPEYNVFVQVMDPKEAETYKWNIFDMTKVWPHEDYPLRQIGRLTFNRNVSRIPHRQEFVQANNIPRDEQPKNYFVDVEQAAFSPSTMVPGIAASADQMLQARMFSYPDAQRHRLGTNYQQLPINAPHAPVHCPYSRSGAMNFSTNYGGEPNYSGSSLHPTTFAKSRTEKTRPVTTTITEHEEWVGKAVSYASEVEKKDYEQAAGLWKVLGREEGHQERLVGNVADKVRWVKIPELRKRVYEMFSRVDGDLGKRIEKETEGNLAKIYIINASNPPKRRGISKRLRTALACSRCRQKKRKCDGAKPVCGGCRKRGISQCQWDENRDSKQPSHQYVESLKSQIRSLEGQLNNSLLARPAHPVGNSGSIPLNNRAGAQHGFTEVNWLTGSPEDPGLADDRHSTNITLDTPPLRTAQGWNPPTHQTTTQVAGLGNPGLQGCAAEADTINIVGSSRLGGERRPRPRQRSDYFGPSSTINILNTACRAIGDRKFWSSPPVENPLDGHAQASPDRCASGIGGDSTTHGDSGIGLVVPPRVEADALLQSYWTFFHSLYPFLHRPSFDRRYGLIWSPSSNCGSGENYQQCAFSGQYDETSDGLFHCLLNVVFAIGCLFHPGTNEKDRERFSLVFFNRAKGLIDFDMLSQGRLIVVQIMVLMSNYLQSIDMSSSCWNMGGMAIRIAQGIGLHHDTESCDQGCCPEPENQLDQEMNRRVWTGCILLDRFLSWTYGRPLMIHPTMTGNDFVFPSGIDDRFLTRFPAQPGSQPENIPSMVDCFIYTAKIQDIAAQVLTAFYSGASHDGSRKIGPSAGGDTKSHMRIFGTSNQDFQKLFDFENTLLAWFKSLPAHLKLQAHRDGNAIDSSLHKDQTIEFLRQAIFLQTRYLHCRVLTMLCPVLTLLSESVESPSSSGPADTSLDSTLRQEVLIKAARRCMTHALEKIDLLVEYAGAEENVLPPPWYNVYYIHGSATMILIGCILSSAGIHCLDEASFQAGWNKCLAFLRGYSERSDSERCSKMLQLMQKKVLSYQNGIQKTSPLDTIHPDLVHTFSGQSHTDCDLQQDDPPPLVGSQNFAFDQISAASMEDLSDIAWFSLAPFLDTTNAFPL</sequence>
<evidence type="ECO:0000313" key="18">
    <source>
        <dbReference type="Proteomes" id="UP001194746"/>
    </source>
</evidence>
<dbReference type="Gene3D" id="2.40.180.10">
    <property type="entry name" value="Catalase core domain"/>
    <property type="match status" value="1"/>
</dbReference>
<evidence type="ECO:0000256" key="13">
    <source>
        <dbReference type="RuleBase" id="RU000498"/>
    </source>
</evidence>
<dbReference type="PROSITE" id="PS00438">
    <property type="entry name" value="CATALASE_2"/>
    <property type="match status" value="1"/>
</dbReference>
<evidence type="ECO:0000259" key="16">
    <source>
        <dbReference type="PROSITE" id="PS50048"/>
    </source>
</evidence>
<dbReference type="InterPro" id="IPR001138">
    <property type="entry name" value="Zn2Cys6_DnaBD"/>
</dbReference>
<dbReference type="EC" id="1.11.1.6" evidence="13"/>
<keyword evidence="7" id="KW-0805">Transcription regulation</keyword>
<dbReference type="PROSITE" id="PS00463">
    <property type="entry name" value="ZN2_CY6_FUNGAL_1"/>
    <property type="match status" value="1"/>
</dbReference>
<dbReference type="PROSITE" id="PS51402">
    <property type="entry name" value="CATALASE_3"/>
    <property type="match status" value="1"/>
</dbReference>
<reference evidence="17" key="2">
    <citation type="submission" date="2020-02" db="EMBL/GenBank/DDBJ databases">
        <authorList>
            <person name="Gilchrist C.L.M."/>
            <person name="Chooi Y.-H."/>
        </authorList>
    </citation>
    <scope>NUCLEOTIDE SEQUENCE</scope>
    <source>
        <strain evidence="17">MST-FP2251</strain>
    </source>
</reference>
<dbReference type="Pfam" id="PF00199">
    <property type="entry name" value="Catalase"/>
    <property type="match status" value="2"/>
</dbReference>
<dbReference type="GO" id="GO:0005739">
    <property type="term" value="C:mitochondrion"/>
    <property type="evidence" value="ECO:0007669"/>
    <property type="project" value="TreeGrafter"/>
</dbReference>
<dbReference type="Pfam" id="PF06628">
    <property type="entry name" value="Catalase-rel"/>
    <property type="match status" value="1"/>
</dbReference>
<evidence type="ECO:0000256" key="5">
    <source>
        <dbReference type="ARBA" id="ARBA00023002"/>
    </source>
</evidence>
<keyword evidence="3 13" id="KW-0349">Heme</keyword>
<feature type="region of interest" description="Disordered" evidence="15">
    <location>
        <begin position="747"/>
        <end position="768"/>
    </location>
</feature>
<dbReference type="GO" id="GO:0006351">
    <property type="term" value="P:DNA-templated transcription"/>
    <property type="evidence" value="ECO:0007669"/>
    <property type="project" value="InterPro"/>
</dbReference>
<evidence type="ECO:0000256" key="4">
    <source>
        <dbReference type="ARBA" id="ARBA00022723"/>
    </source>
</evidence>
<dbReference type="CDD" id="cd00067">
    <property type="entry name" value="GAL4"/>
    <property type="match status" value="1"/>
</dbReference>
<evidence type="ECO:0000256" key="3">
    <source>
        <dbReference type="ARBA" id="ARBA00022617"/>
    </source>
</evidence>
<accession>A0AAD4CY15</accession>
<proteinExistence type="inferred from homology"/>
<comment type="caution">
    <text evidence="17">The sequence shown here is derived from an EMBL/GenBank/DDBJ whole genome shotgun (WGS) entry which is preliminary data.</text>
</comment>
<dbReference type="Gene3D" id="4.10.240.10">
    <property type="entry name" value="Zn(2)-C6 fungal-type DNA-binding domain"/>
    <property type="match status" value="1"/>
</dbReference>
<dbReference type="Proteomes" id="UP001194746">
    <property type="component" value="Unassembled WGS sequence"/>
</dbReference>
<evidence type="ECO:0000256" key="12">
    <source>
        <dbReference type="ARBA" id="ARBA00044729"/>
    </source>
</evidence>
<dbReference type="GO" id="GO:0004096">
    <property type="term" value="F:catalase activity"/>
    <property type="evidence" value="ECO:0007669"/>
    <property type="project" value="UniProtKB-EC"/>
</dbReference>
<dbReference type="SUPFAM" id="SSF57701">
    <property type="entry name" value="Zn2/Cys6 DNA-binding domain"/>
    <property type="match status" value="1"/>
</dbReference>
<keyword evidence="9" id="KW-0804">Transcription</keyword>
<dbReference type="GO" id="GO:0005777">
    <property type="term" value="C:peroxisome"/>
    <property type="evidence" value="ECO:0007669"/>
    <property type="project" value="TreeGrafter"/>
</dbReference>
<keyword evidence="5 13" id="KW-0560">Oxidoreductase</keyword>
<dbReference type="PROSITE" id="PS00437">
    <property type="entry name" value="CATALASE_1"/>
    <property type="match status" value="1"/>
</dbReference>
<dbReference type="CDD" id="cd08157">
    <property type="entry name" value="catalase_fungal"/>
    <property type="match status" value="1"/>
</dbReference>
<dbReference type="EMBL" id="VCAU01000002">
    <property type="protein sequence ID" value="KAF9894829.1"/>
    <property type="molecule type" value="Genomic_DNA"/>
</dbReference>
<comment type="function">
    <text evidence="12 14">Catalyzes the degradation of hydrogen peroxide (H(2)O(2)) generated by peroxisomal oxidases to water and oxygen, thereby protecting cells from the toxic effects of hydrogen peroxide.</text>
</comment>
<evidence type="ECO:0000256" key="15">
    <source>
        <dbReference type="SAM" id="MobiDB-lite"/>
    </source>
</evidence>
<comment type="catalytic activity">
    <reaction evidence="13">
        <text>2 H2O2 = O2 + 2 H2O</text>
        <dbReference type="Rhea" id="RHEA:20309"/>
        <dbReference type="ChEBI" id="CHEBI:15377"/>
        <dbReference type="ChEBI" id="CHEBI:15379"/>
        <dbReference type="ChEBI" id="CHEBI:16240"/>
        <dbReference type="EC" id="1.11.1.6"/>
    </reaction>
</comment>
<dbReference type="InterPro" id="IPR018028">
    <property type="entry name" value="Catalase"/>
</dbReference>
<protein>
    <recommendedName>
        <fullName evidence="13">Catalase</fullName>
        <ecNumber evidence="13">1.11.1.6</ecNumber>
    </recommendedName>
</protein>
<feature type="domain" description="Zn(2)-C6 fungal-type" evidence="16">
    <location>
        <begin position="542"/>
        <end position="573"/>
    </location>
</feature>
<dbReference type="Pfam" id="PF00172">
    <property type="entry name" value="Zn_clus"/>
    <property type="match status" value="1"/>
</dbReference>
<evidence type="ECO:0000313" key="17">
    <source>
        <dbReference type="EMBL" id="KAF9894829.1"/>
    </source>
</evidence>
<dbReference type="GO" id="GO:0009893">
    <property type="term" value="P:positive regulation of metabolic process"/>
    <property type="evidence" value="ECO:0007669"/>
    <property type="project" value="UniProtKB-ARBA"/>
</dbReference>
<dbReference type="CDD" id="cd12148">
    <property type="entry name" value="fungal_TF_MHR"/>
    <property type="match status" value="1"/>
</dbReference>
<dbReference type="PROSITE" id="PS50048">
    <property type="entry name" value="ZN2_CY6_FUNGAL_2"/>
    <property type="match status" value="1"/>
</dbReference>
<dbReference type="InterPro" id="IPR002226">
    <property type="entry name" value="Catalase_haem_BS"/>
</dbReference>
<dbReference type="GO" id="GO:0003677">
    <property type="term" value="F:DNA binding"/>
    <property type="evidence" value="ECO:0007669"/>
    <property type="project" value="UniProtKB-KW"/>
</dbReference>